<keyword evidence="2" id="KW-1185">Reference proteome</keyword>
<protein>
    <submittedName>
        <fullName evidence="1">Uncharacterized protein</fullName>
    </submittedName>
</protein>
<reference evidence="1" key="2">
    <citation type="submission" date="2020-09" db="EMBL/GenBank/DDBJ databases">
        <authorList>
            <person name="Sun Q."/>
            <person name="Zhou Y."/>
        </authorList>
    </citation>
    <scope>NUCLEOTIDE SEQUENCE</scope>
    <source>
        <strain evidence="1">CGMCC 1.15178</strain>
    </source>
</reference>
<dbReference type="EMBL" id="BMHP01000002">
    <property type="protein sequence ID" value="GGD74374.1"/>
    <property type="molecule type" value="Genomic_DNA"/>
</dbReference>
<accession>A0A916Z3R9</accession>
<organism evidence="1 2">
    <name type="scientific">Paenibacillus nasutitermitis</name>
    <dbReference type="NCBI Taxonomy" id="1652958"/>
    <lineage>
        <taxon>Bacteria</taxon>
        <taxon>Bacillati</taxon>
        <taxon>Bacillota</taxon>
        <taxon>Bacilli</taxon>
        <taxon>Bacillales</taxon>
        <taxon>Paenibacillaceae</taxon>
        <taxon>Paenibacillus</taxon>
    </lineage>
</organism>
<proteinExistence type="predicted"/>
<reference evidence="1" key="1">
    <citation type="journal article" date="2014" name="Int. J. Syst. Evol. Microbiol.">
        <title>Complete genome sequence of Corynebacterium casei LMG S-19264T (=DSM 44701T), isolated from a smear-ripened cheese.</title>
        <authorList>
            <consortium name="US DOE Joint Genome Institute (JGI-PGF)"/>
            <person name="Walter F."/>
            <person name="Albersmeier A."/>
            <person name="Kalinowski J."/>
            <person name="Ruckert C."/>
        </authorList>
    </citation>
    <scope>NUCLEOTIDE SEQUENCE</scope>
    <source>
        <strain evidence="1">CGMCC 1.15178</strain>
    </source>
</reference>
<sequence length="58" mass="5955">MLGADASESAEADNRGAALANHELTGITYRSKAGLSRITLCGRGGRLSCAGAMKVVFK</sequence>
<comment type="caution">
    <text evidence="1">The sequence shown here is derived from an EMBL/GenBank/DDBJ whole genome shotgun (WGS) entry which is preliminary data.</text>
</comment>
<dbReference type="Proteomes" id="UP000612456">
    <property type="component" value="Unassembled WGS sequence"/>
</dbReference>
<gene>
    <name evidence="1" type="ORF">GCM10010911_35330</name>
</gene>
<evidence type="ECO:0000313" key="2">
    <source>
        <dbReference type="Proteomes" id="UP000612456"/>
    </source>
</evidence>
<evidence type="ECO:0000313" key="1">
    <source>
        <dbReference type="EMBL" id="GGD74374.1"/>
    </source>
</evidence>
<dbReference type="AlphaFoldDB" id="A0A916Z3R9"/>
<name>A0A916Z3R9_9BACL</name>